<evidence type="ECO:0000256" key="3">
    <source>
        <dbReference type="ARBA" id="ARBA00012944"/>
    </source>
</evidence>
<evidence type="ECO:0000256" key="16">
    <source>
        <dbReference type="ARBA" id="ARBA00049551"/>
    </source>
</evidence>
<evidence type="ECO:0000256" key="17">
    <source>
        <dbReference type="RuleBase" id="RU003403"/>
    </source>
</evidence>
<dbReference type="PANTHER" id="PTHR46552:SF1">
    <property type="entry name" value="NADH-UBIQUINONE OXIDOREDUCTASE CHAIN 2"/>
    <property type="match status" value="1"/>
</dbReference>
<dbReference type="Pfam" id="PF00361">
    <property type="entry name" value="Proton_antipo_M"/>
    <property type="match status" value="1"/>
</dbReference>
<evidence type="ECO:0000256" key="15">
    <source>
        <dbReference type="ARBA" id="ARBA00023136"/>
    </source>
</evidence>
<feature type="transmembrane region" description="Helical" evidence="17">
    <location>
        <begin position="320"/>
        <end position="344"/>
    </location>
</feature>
<keyword evidence="14 17" id="KW-0496">Mitochondrion</keyword>
<evidence type="ECO:0000256" key="1">
    <source>
        <dbReference type="ARBA" id="ARBA00004448"/>
    </source>
</evidence>
<dbReference type="GO" id="GO:0005743">
    <property type="term" value="C:mitochondrial inner membrane"/>
    <property type="evidence" value="ECO:0007669"/>
    <property type="project" value="UniProtKB-SubCell"/>
</dbReference>
<evidence type="ECO:0000256" key="7">
    <source>
        <dbReference type="ARBA" id="ARBA00022692"/>
    </source>
</evidence>
<keyword evidence="13 17" id="KW-0830">Ubiquinone</keyword>
<comment type="subcellular location">
    <subcellularLocation>
        <location evidence="1 17">Mitochondrion inner membrane</location>
        <topology evidence="1 17">Multi-pass membrane protein</topology>
    </subcellularLocation>
</comment>
<keyword evidence="8 17" id="KW-0999">Mitochondrion inner membrane</keyword>
<dbReference type="InterPro" id="IPR050175">
    <property type="entry name" value="Complex_I_Subunit_2"/>
</dbReference>
<protein>
    <recommendedName>
        <fullName evidence="4 17">NADH-ubiquinone oxidoreductase chain 2</fullName>
        <ecNumber evidence="3 17">7.1.1.2</ecNumber>
    </recommendedName>
</protein>
<dbReference type="AlphaFoldDB" id="E7E5P2"/>
<dbReference type="EMBL" id="HQ612355">
    <property type="protein sequence ID" value="ADU54762.1"/>
    <property type="molecule type" value="Genomic_DNA"/>
</dbReference>
<keyword evidence="7 17" id="KW-0812">Transmembrane</keyword>
<feature type="transmembrane region" description="Helical" evidence="17">
    <location>
        <begin position="61"/>
        <end position="81"/>
    </location>
</feature>
<dbReference type="GO" id="GO:0008137">
    <property type="term" value="F:NADH dehydrogenase (ubiquinone) activity"/>
    <property type="evidence" value="ECO:0007669"/>
    <property type="project" value="UniProtKB-EC"/>
</dbReference>
<keyword evidence="15 17" id="KW-0472">Membrane</keyword>
<keyword evidence="6 17" id="KW-0679">Respiratory chain</keyword>
<name>E7E5P2_DOSGI</name>
<dbReference type="PANTHER" id="PTHR46552">
    <property type="entry name" value="NADH-UBIQUINONE OXIDOREDUCTASE CHAIN 2"/>
    <property type="match status" value="1"/>
</dbReference>
<accession>E7E5P2</accession>
<evidence type="ECO:0000256" key="13">
    <source>
        <dbReference type="ARBA" id="ARBA00023075"/>
    </source>
</evidence>
<evidence type="ECO:0000256" key="4">
    <source>
        <dbReference type="ARBA" id="ARBA00021008"/>
    </source>
</evidence>
<geneLocation type="mitochondrion" evidence="19"/>
<dbReference type="InterPro" id="IPR003917">
    <property type="entry name" value="NADH_UbQ_OxRdtase_chain2"/>
</dbReference>
<feature type="transmembrane region" description="Helical" evidence="17">
    <location>
        <begin position="177"/>
        <end position="196"/>
    </location>
</feature>
<comment type="similarity">
    <text evidence="2 17">Belongs to the complex I subunit 2 family.</text>
</comment>
<keyword evidence="11 17" id="KW-1133">Transmembrane helix</keyword>
<evidence type="ECO:0000256" key="11">
    <source>
        <dbReference type="ARBA" id="ARBA00022989"/>
    </source>
</evidence>
<organism evidence="19">
    <name type="scientific">Dosidicus gigas</name>
    <name type="common">Humboldt squid</name>
    <dbReference type="NCBI Taxonomy" id="346249"/>
    <lineage>
        <taxon>Eukaryota</taxon>
        <taxon>Metazoa</taxon>
        <taxon>Spiralia</taxon>
        <taxon>Lophotrochozoa</taxon>
        <taxon>Mollusca</taxon>
        <taxon>Cephalopoda</taxon>
        <taxon>Coleoidea</taxon>
        <taxon>Decapodiformes</taxon>
        <taxon>Oegopsida</taxon>
        <taxon>Ommastrephidae</taxon>
        <taxon>Dosidicus</taxon>
    </lineage>
</organism>
<evidence type="ECO:0000256" key="2">
    <source>
        <dbReference type="ARBA" id="ARBA00007012"/>
    </source>
</evidence>
<keyword evidence="12 17" id="KW-0520">NAD</keyword>
<evidence type="ECO:0000256" key="14">
    <source>
        <dbReference type="ARBA" id="ARBA00023128"/>
    </source>
</evidence>
<evidence type="ECO:0000256" key="5">
    <source>
        <dbReference type="ARBA" id="ARBA00022448"/>
    </source>
</evidence>
<dbReference type="GO" id="GO:0006120">
    <property type="term" value="P:mitochondrial electron transport, NADH to ubiquinone"/>
    <property type="evidence" value="ECO:0007669"/>
    <property type="project" value="InterPro"/>
</dbReference>
<sequence>MNNKFFPSNFLFILIMIMGTLFSLSSSHWLTMWMGLEINLMGFLPLMNIKGKTLEAEASMKYFIIQSMSSSILIISSVLMYNNTLSWYSMFTHSTFSLMIILSLVLKLGGAPLHFWMPSIAKQMSWSILFMMLTWQKLAPLLMLSLVNSNLMVVMLISMASTIVGSIMALNQTNIQLIMTYSSISHLGWMLSMITINSSLTMMYFFNYIMISMPLMNMLSMTLGNHLFMLTQQTKMNNMIPISLILSLGGLPPLLGFMSKLIILISLIEMKLMMLAMFMFVGTLISLYFYLNMSLMLMIKSYKNLHSNTANKMYNPIISFNLLGSFIVYPIVIMFIKYAMTIFYKP</sequence>
<evidence type="ECO:0000259" key="18">
    <source>
        <dbReference type="Pfam" id="PF00361"/>
    </source>
</evidence>
<feature type="transmembrane region" description="Helical" evidence="17">
    <location>
        <begin position="151"/>
        <end position="170"/>
    </location>
</feature>
<feature type="transmembrane region" description="Helical" evidence="17">
    <location>
        <begin position="126"/>
        <end position="145"/>
    </location>
</feature>
<evidence type="ECO:0000256" key="6">
    <source>
        <dbReference type="ARBA" id="ARBA00022660"/>
    </source>
</evidence>
<dbReference type="InterPro" id="IPR001750">
    <property type="entry name" value="ND/Mrp_TM"/>
</dbReference>
<reference evidence="19" key="1">
    <citation type="journal article" date="2010" name="Mar. Ecol. Prog. Ser.">
        <title>Ommastrephid squids, Sthenoteuthis oualaniensis and Dosidicus gigas, in the Eastern Pacific show convergent biographic breaks but contrasting population structures.</title>
        <authorList>
            <person name="Staaf D.J."/>
            <person name="Ruiz-Cooley R.I."/>
            <person name="Elliger C."/>
            <person name="Lebaric Z."/>
            <person name="Campos B."/>
            <person name="Markaida U."/>
            <person name="Gilly W."/>
        </authorList>
    </citation>
    <scope>NUCLEOTIDE SEQUENCE</scope>
    <source>
        <strain evidence="19">ETP_I13_04</strain>
    </source>
</reference>
<evidence type="ECO:0000313" key="19">
    <source>
        <dbReference type="EMBL" id="ADU54762.1"/>
    </source>
</evidence>
<evidence type="ECO:0000256" key="12">
    <source>
        <dbReference type="ARBA" id="ARBA00023027"/>
    </source>
</evidence>
<dbReference type="PRINTS" id="PR01436">
    <property type="entry name" value="NADHDHGNASE2"/>
</dbReference>
<keyword evidence="10 17" id="KW-0249">Electron transport</keyword>
<keyword evidence="9 17" id="KW-1278">Translocase</keyword>
<feature type="domain" description="NADH:quinone oxidoreductase/Mrp antiporter transmembrane" evidence="18">
    <location>
        <begin position="26"/>
        <end position="286"/>
    </location>
</feature>
<feature type="transmembrane region" description="Helical" evidence="17">
    <location>
        <begin position="274"/>
        <end position="299"/>
    </location>
</feature>
<evidence type="ECO:0000256" key="10">
    <source>
        <dbReference type="ARBA" id="ARBA00022982"/>
    </source>
</evidence>
<feature type="transmembrane region" description="Helical" evidence="17">
    <location>
        <begin position="5"/>
        <end position="24"/>
    </location>
</feature>
<comment type="catalytic activity">
    <reaction evidence="16 17">
        <text>a ubiquinone + NADH + 5 H(+)(in) = a ubiquinol + NAD(+) + 4 H(+)(out)</text>
        <dbReference type="Rhea" id="RHEA:29091"/>
        <dbReference type="Rhea" id="RHEA-COMP:9565"/>
        <dbReference type="Rhea" id="RHEA-COMP:9566"/>
        <dbReference type="ChEBI" id="CHEBI:15378"/>
        <dbReference type="ChEBI" id="CHEBI:16389"/>
        <dbReference type="ChEBI" id="CHEBI:17976"/>
        <dbReference type="ChEBI" id="CHEBI:57540"/>
        <dbReference type="ChEBI" id="CHEBI:57945"/>
        <dbReference type="EC" id="7.1.1.2"/>
    </reaction>
</comment>
<feature type="transmembrane region" description="Helical" evidence="17">
    <location>
        <begin position="244"/>
        <end position="268"/>
    </location>
</feature>
<gene>
    <name evidence="19" type="primary">ND2</name>
</gene>
<comment type="function">
    <text evidence="17">Core subunit of the mitochondrial membrane respiratory chain NADH dehydrogenase (Complex I) which catalyzes electron transfer from NADH through the respiratory chain, using ubiquinone as an electron acceptor. Essential for the catalytic activity and assembly of complex I.</text>
</comment>
<evidence type="ECO:0000256" key="9">
    <source>
        <dbReference type="ARBA" id="ARBA00022967"/>
    </source>
</evidence>
<dbReference type="EC" id="7.1.1.2" evidence="3 17"/>
<evidence type="ECO:0000256" key="8">
    <source>
        <dbReference type="ARBA" id="ARBA00022792"/>
    </source>
</evidence>
<proteinExistence type="inferred from homology"/>
<keyword evidence="5" id="KW-0813">Transport</keyword>
<feature type="transmembrane region" description="Helical" evidence="17">
    <location>
        <begin position="30"/>
        <end position="49"/>
    </location>
</feature>
<feature type="transmembrane region" description="Helical" evidence="17">
    <location>
        <begin position="202"/>
        <end position="223"/>
    </location>
</feature>